<dbReference type="STRING" id="1120976.SAMN03080606_01025"/>
<feature type="domain" description="Prolow-density lipoprotein receptor-related protein 1-like beta-propeller" evidence="2">
    <location>
        <begin position="375"/>
        <end position="636"/>
    </location>
</feature>
<name>A0A1G5E2A4_9FIRM</name>
<protein>
    <recommendedName>
        <fullName evidence="2">Prolow-density lipoprotein receptor-related protein 1-like beta-propeller domain-containing protein</fullName>
    </recommendedName>
</protein>
<dbReference type="Pfam" id="PF16472">
    <property type="entry name" value="DUF5050"/>
    <property type="match status" value="1"/>
</dbReference>
<dbReference type="SUPFAM" id="SSF69304">
    <property type="entry name" value="Tricorn protease N-terminal domain"/>
    <property type="match status" value="1"/>
</dbReference>
<evidence type="ECO:0000256" key="1">
    <source>
        <dbReference type="SAM" id="MobiDB-lite"/>
    </source>
</evidence>
<feature type="region of interest" description="Disordered" evidence="1">
    <location>
        <begin position="332"/>
        <end position="359"/>
    </location>
</feature>
<evidence type="ECO:0000313" key="4">
    <source>
        <dbReference type="Proteomes" id="UP000198636"/>
    </source>
</evidence>
<organism evidence="3 4">
    <name type="scientific">Alkaliphilus peptidifermentans DSM 18978</name>
    <dbReference type="NCBI Taxonomy" id="1120976"/>
    <lineage>
        <taxon>Bacteria</taxon>
        <taxon>Bacillati</taxon>
        <taxon>Bacillota</taxon>
        <taxon>Clostridia</taxon>
        <taxon>Peptostreptococcales</taxon>
        <taxon>Natronincolaceae</taxon>
        <taxon>Alkaliphilus</taxon>
    </lineage>
</organism>
<feature type="compositionally biased region" description="Polar residues" evidence="1">
    <location>
        <begin position="350"/>
        <end position="359"/>
    </location>
</feature>
<dbReference type="EMBL" id="FMUS01000005">
    <property type="protein sequence ID" value="SCY21116.1"/>
    <property type="molecule type" value="Genomic_DNA"/>
</dbReference>
<dbReference type="RefSeq" id="WP_091540754.1">
    <property type="nucleotide sequence ID" value="NZ_FMUS01000005.1"/>
</dbReference>
<reference evidence="3 4" key="1">
    <citation type="submission" date="2016-10" db="EMBL/GenBank/DDBJ databases">
        <authorList>
            <person name="de Groot N.N."/>
        </authorList>
    </citation>
    <scope>NUCLEOTIDE SEQUENCE [LARGE SCALE GENOMIC DNA]</scope>
    <source>
        <strain evidence="3 4">DSM 18978</strain>
    </source>
</reference>
<keyword evidence="4" id="KW-1185">Reference proteome</keyword>
<dbReference type="InterPro" id="IPR032485">
    <property type="entry name" value="LRP1-like_beta_prop"/>
</dbReference>
<evidence type="ECO:0000259" key="2">
    <source>
        <dbReference type="Pfam" id="PF16472"/>
    </source>
</evidence>
<evidence type="ECO:0000313" key="3">
    <source>
        <dbReference type="EMBL" id="SCY21116.1"/>
    </source>
</evidence>
<gene>
    <name evidence="3" type="ORF">SAMN03080606_01025</name>
</gene>
<dbReference type="AlphaFoldDB" id="A0A1G5E2A4"/>
<feature type="compositionally biased region" description="Basic and acidic residues" evidence="1">
    <location>
        <begin position="332"/>
        <end position="349"/>
    </location>
</feature>
<accession>A0A1G5E2A4</accession>
<proteinExistence type="predicted"/>
<dbReference type="Proteomes" id="UP000198636">
    <property type="component" value="Unassembled WGS sequence"/>
</dbReference>
<dbReference type="OrthoDB" id="1676127at2"/>
<sequence>MKLNKLDRNQMVFFAGKKTTINKFLIDYDLEYENEFVCLTVINNLVNKGSLKLIEQESQTSSINENNHINDFKNRYIDDIEELIHKHCNTTDRVKLKKMSTNIFELSFDYMIKYEDSGRSKDTLNKILDSLTEQCDTFERIVLSGMILAIFTGTFAAEAGDDESARPIMNIFLSDVYGKFQSNDKKTMTAMMGDMYVLAKRKFIADKNKEKAIGNQRKNNSQMGTHDKKNNNSISFDECLRKHFPMQASTLSVINEISSIHSSLYEMTLETLKDYKGDYELEDIYLGALIIHVRLGNISGFSIDELFEELNWSMEFKYDVMNGFTTKTVKKPEKQRVEPKMKVDYDSKRSNNSFQDKNTLSIKDNTSKNRIEYGNTSGNINNGGRYGFKGNYIYSAVTMGGQAGIYKEQVGNGKPLRIYEGEVNNLNIVGDWVYFNKYGSILGGIGKVKTDGSSFTTIDLDRAIYMHVAEDWIYYCKSVKKGLFSNQSDLYLCKIKTDGTNKTQLGKIGDYNFVVWDNWIYFRQSGLRRMMKDGTNLSTILEGSIYNVNIVDGSIYYMENFCDFYKCDLEGNKRVHIFKIRGTSYRMNVTGKWIYYIKEDDGLYRLSIDGSKNEKIVDSVDNNSDIHVAGNKVIYLKGDRYNSINV</sequence>
<dbReference type="SUPFAM" id="SSF82171">
    <property type="entry name" value="DPP6 N-terminal domain-like"/>
    <property type="match status" value="1"/>
</dbReference>